<dbReference type="Gene3D" id="2.70.40.10">
    <property type="match status" value="1"/>
</dbReference>
<feature type="domain" description="dUTPase-like" evidence="1">
    <location>
        <begin position="22"/>
        <end position="128"/>
    </location>
</feature>
<keyword evidence="2" id="KW-0378">Hydrolase</keyword>
<dbReference type="AlphaFoldDB" id="A0A2R5F8P8"/>
<proteinExistence type="predicted"/>
<sequence>MRDIGYEIHHPLAGAPVMAERGGVELRAAVDVPVVLRYGKRTQLIQTGMRFNLPGDVMALVLPGSGVARRMGLMVDAEVTQVNVNGHPQWAVTAWNGGPSDELVINPGDVVARVLFLPVVNFSLSSQQAATPEPVSILNHDAPLF</sequence>
<dbReference type="EMBL" id="BDOQ01000008">
    <property type="protein sequence ID" value="GBG14606.1"/>
    <property type="molecule type" value="Genomic_DNA"/>
</dbReference>
<dbReference type="Pfam" id="PF00692">
    <property type="entry name" value="dUTPase"/>
    <property type="match status" value="1"/>
</dbReference>
<dbReference type="SUPFAM" id="SSF51283">
    <property type="entry name" value="dUTPase-like"/>
    <property type="match status" value="1"/>
</dbReference>
<keyword evidence="3" id="KW-1185">Reference proteome</keyword>
<evidence type="ECO:0000259" key="1">
    <source>
        <dbReference type="Pfam" id="PF00692"/>
    </source>
</evidence>
<dbReference type="InterPro" id="IPR036157">
    <property type="entry name" value="dUTPase-like_sf"/>
</dbReference>
<accession>A0A2R5F8P8</accession>
<name>A0A2R5F8P8_9PROT</name>
<evidence type="ECO:0000313" key="3">
    <source>
        <dbReference type="Proteomes" id="UP000245081"/>
    </source>
</evidence>
<evidence type="ECO:0000313" key="2">
    <source>
        <dbReference type="EMBL" id="GBG14606.1"/>
    </source>
</evidence>
<protein>
    <submittedName>
        <fullName evidence="2">dUTP pyrophosphatase</fullName>
        <ecNumber evidence="2">3.6.1.23</ecNumber>
    </submittedName>
</protein>
<dbReference type="GO" id="GO:0004170">
    <property type="term" value="F:dUTP diphosphatase activity"/>
    <property type="evidence" value="ECO:0007669"/>
    <property type="project" value="UniProtKB-EC"/>
</dbReference>
<organism evidence="2 3">
    <name type="scientific">Novimethylophilus kurashikiensis</name>
    <dbReference type="NCBI Taxonomy" id="1825523"/>
    <lineage>
        <taxon>Bacteria</taxon>
        <taxon>Pseudomonadati</taxon>
        <taxon>Pseudomonadota</taxon>
        <taxon>Betaproteobacteria</taxon>
        <taxon>Nitrosomonadales</taxon>
        <taxon>Methylophilaceae</taxon>
        <taxon>Novimethylophilus</taxon>
    </lineage>
</organism>
<dbReference type="InterPro" id="IPR029054">
    <property type="entry name" value="dUTPase-like"/>
</dbReference>
<comment type="caution">
    <text evidence="2">The sequence shown here is derived from an EMBL/GenBank/DDBJ whole genome shotgun (WGS) entry which is preliminary data.</text>
</comment>
<gene>
    <name evidence="2" type="primary">dut</name>
    <name evidence="2" type="ORF">NMK_2205</name>
</gene>
<reference evidence="2 3" key="1">
    <citation type="journal article" date="2018" name="Environ. Microbiol.">
        <title>Isolation and genomic characterization of Novimethylophilus kurashikiensis gen. nov. sp. nov., a new lanthanide-dependent methylotrophic species of Methylophilaceae.</title>
        <authorList>
            <person name="Lv H."/>
            <person name="Sahin N."/>
            <person name="Tani A."/>
        </authorList>
    </citation>
    <scope>NUCLEOTIDE SEQUENCE [LARGE SCALE GENOMIC DNA]</scope>
    <source>
        <strain evidence="2 3">La2-4</strain>
    </source>
</reference>
<dbReference type="Proteomes" id="UP000245081">
    <property type="component" value="Unassembled WGS sequence"/>
</dbReference>
<dbReference type="RefSeq" id="WP_109015796.1">
    <property type="nucleotide sequence ID" value="NZ_BDOQ01000008.1"/>
</dbReference>
<dbReference type="EC" id="3.6.1.23" evidence="2"/>